<dbReference type="PANTHER" id="PTHR11669:SF8">
    <property type="entry name" value="DNA POLYMERASE III SUBUNIT DELTA"/>
    <property type="match status" value="1"/>
</dbReference>
<reference evidence="1" key="1">
    <citation type="journal article" date="2020" name="mSystems">
        <title>Genome- and Community-Level Interaction Insights into Carbon Utilization and Element Cycling Functions of Hydrothermarchaeota in Hydrothermal Sediment.</title>
        <authorList>
            <person name="Zhou Z."/>
            <person name="Liu Y."/>
            <person name="Xu W."/>
            <person name="Pan J."/>
            <person name="Luo Z.H."/>
            <person name="Li M."/>
        </authorList>
    </citation>
    <scope>NUCLEOTIDE SEQUENCE [LARGE SCALE GENOMIC DNA]</scope>
    <source>
        <strain evidence="1">SpSt-1257</strain>
    </source>
</reference>
<sequence length="313" mass="35572">MKIVGHQREIELIKTYLGKNYDSLSLLYEGKDCIGKKLIAFLTARGFLCEKKEGLGCGKCQDCKLVNNIISNIYENTNLTPHPNVKFIPYDGKEIKIDSIRDAISFLSLKASKGKVLIIEKAENMNTESANALLKTLEEPPLNTLIILTTSNQNKILPTILSRLKKIRFSKLSNEEVRDILSLKVSDEKKLENLVKIADGSLCLPFAALNKENVYNLAHSFYELLKTKKHTEGLFSIAAAVDKFDVEDTELFFDIILRFFEIDLDNLKLSDKFAERFLIEVKKGKNAVLKGVKKKLILEGFYYNLKEVNVWIT</sequence>
<dbReference type="EMBL" id="DSFC01000046">
    <property type="protein sequence ID" value="HEV08926.1"/>
    <property type="molecule type" value="Genomic_DNA"/>
</dbReference>
<comment type="caution">
    <text evidence="1">The sequence shown here is derived from an EMBL/GenBank/DDBJ whole genome shotgun (WGS) entry which is preliminary data.</text>
</comment>
<dbReference type="InterPro" id="IPR050238">
    <property type="entry name" value="DNA_Rep/Repair_Clamp_Loader"/>
</dbReference>
<gene>
    <name evidence="1" type="ORF">ENO34_00825</name>
</gene>
<organism evidence="1">
    <name type="scientific">Sulfurihydrogenibium azorense</name>
    <dbReference type="NCBI Taxonomy" id="309806"/>
    <lineage>
        <taxon>Bacteria</taxon>
        <taxon>Pseudomonadati</taxon>
        <taxon>Aquificota</taxon>
        <taxon>Aquificia</taxon>
        <taxon>Aquificales</taxon>
        <taxon>Hydrogenothermaceae</taxon>
        <taxon>Sulfurihydrogenibium</taxon>
    </lineage>
</organism>
<dbReference type="PANTHER" id="PTHR11669">
    <property type="entry name" value="REPLICATION FACTOR C / DNA POLYMERASE III GAMMA-TAU SUBUNIT"/>
    <property type="match status" value="1"/>
</dbReference>
<name>A0A831YDK3_9AQUI</name>
<dbReference type="AlphaFoldDB" id="A0A831YDK3"/>
<dbReference type="Gene3D" id="3.40.50.300">
    <property type="entry name" value="P-loop containing nucleotide triphosphate hydrolases"/>
    <property type="match status" value="1"/>
</dbReference>
<protein>
    <submittedName>
        <fullName evidence="1">DNA polymerase III subunit delta</fullName>
    </submittedName>
</protein>
<dbReference type="Proteomes" id="UP000885621">
    <property type="component" value="Unassembled WGS sequence"/>
</dbReference>
<dbReference type="SUPFAM" id="SSF52540">
    <property type="entry name" value="P-loop containing nucleoside triphosphate hydrolases"/>
    <property type="match status" value="1"/>
</dbReference>
<proteinExistence type="predicted"/>
<accession>A0A831YDK3</accession>
<dbReference type="Pfam" id="PF13177">
    <property type="entry name" value="DNA_pol3_delta2"/>
    <property type="match status" value="1"/>
</dbReference>
<dbReference type="GO" id="GO:0006261">
    <property type="term" value="P:DNA-templated DNA replication"/>
    <property type="evidence" value="ECO:0007669"/>
    <property type="project" value="TreeGrafter"/>
</dbReference>
<evidence type="ECO:0000313" key="1">
    <source>
        <dbReference type="EMBL" id="HEV08926.1"/>
    </source>
</evidence>
<dbReference type="InterPro" id="IPR027417">
    <property type="entry name" value="P-loop_NTPase"/>
</dbReference>